<dbReference type="EMBL" id="NEWD01000004">
    <property type="protein sequence ID" value="OXN01484.1"/>
    <property type="molecule type" value="Genomic_DNA"/>
</dbReference>
<evidence type="ECO:0000313" key="1">
    <source>
        <dbReference type="EMBL" id="OXN01484.1"/>
    </source>
</evidence>
<name>A0A229W0T1_9BIFI</name>
<evidence type="ECO:0000313" key="2">
    <source>
        <dbReference type="Proteomes" id="UP000215433"/>
    </source>
</evidence>
<dbReference type="Proteomes" id="UP000215433">
    <property type="component" value="Unassembled WGS sequence"/>
</dbReference>
<protein>
    <submittedName>
        <fullName evidence="1">Uncharacterized protein</fullName>
    </submittedName>
</protein>
<dbReference type="OrthoDB" id="3235630at2"/>
<comment type="caution">
    <text evidence="1">The sequence shown here is derived from an EMBL/GenBank/DDBJ whole genome shotgun (WGS) entry which is preliminary data.</text>
</comment>
<proteinExistence type="predicted"/>
<sequence>MSKNRIGGGLSVTGLKRGRTTLTLTAGNATQTVPVTVLSRNLLAYGPASANGLTVTVNQDGSLHVSGQTTAANQGLKWRFPIPDDVKGKTVTYKLSTAPAGVYCYAQARNASGVLATLLSSTPTQALPETATEIEFRVASNTTNPIDGDIKVMVEPGENASTWMSPDTLDLSGGGLS</sequence>
<reference evidence="1 2" key="1">
    <citation type="submission" date="2017-05" db="EMBL/GenBank/DDBJ databases">
        <title>Bifidobacterium vansinderenii sp. nov.</title>
        <authorList>
            <person name="Lugli G.A."/>
            <person name="Duranti S."/>
            <person name="Mangifesta M."/>
        </authorList>
    </citation>
    <scope>NUCLEOTIDE SEQUENCE [LARGE SCALE GENOMIC DNA]</scope>
    <source>
        <strain evidence="1 2">Tam10B</strain>
    </source>
</reference>
<gene>
    <name evidence="1" type="ORF">Tam10B_0487</name>
</gene>
<dbReference type="RefSeq" id="WP_093959669.1">
    <property type="nucleotide sequence ID" value="NZ_NEWD01000004.1"/>
</dbReference>
<keyword evidence="2" id="KW-1185">Reference proteome</keyword>
<dbReference type="AlphaFoldDB" id="A0A229W0T1"/>
<organism evidence="1 2">
    <name type="scientific">Bifidobacterium vansinderenii</name>
    <dbReference type="NCBI Taxonomy" id="1984871"/>
    <lineage>
        <taxon>Bacteria</taxon>
        <taxon>Bacillati</taxon>
        <taxon>Actinomycetota</taxon>
        <taxon>Actinomycetes</taxon>
        <taxon>Bifidobacteriales</taxon>
        <taxon>Bifidobacteriaceae</taxon>
        <taxon>Bifidobacterium</taxon>
    </lineage>
</organism>
<accession>A0A229W0T1</accession>